<reference evidence="1 2" key="1">
    <citation type="journal article" date="2007" name="PLoS Genet.">
        <title>The complete genome sequence of Yersinia pseudotuberculosis IP31758, the causative agent of Far East scarlet-like fever.</title>
        <authorList>
            <person name="Eppinger M."/>
            <person name="Rosovitz M.J."/>
            <person name="Fricke W.F."/>
            <person name="Rasko D.A."/>
            <person name="Kokorina G."/>
            <person name="Fayolle C."/>
            <person name="Lindler L.E."/>
            <person name="Carniel E."/>
            <person name="Ravel J."/>
        </authorList>
    </citation>
    <scope>NUCLEOTIDE SEQUENCE [LARGE SCALE GENOMIC DNA]</scope>
    <source>
        <strain evidence="1 2">IP 31758</strain>
    </source>
</reference>
<proteinExistence type="predicted"/>
<name>A0A0U1R2N6_YERP3</name>
<evidence type="ECO:0000313" key="2">
    <source>
        <dbReference type="Proteomes" id="UP000002412"/>
    </source>
</evidence>
<accession>A0A0U1R2N6</accession>
<dbReference type="Proteomes" id="UP000002412">
    <property type="component" value="Chromosome"/>
</dbReference>
<evidence type="ECO:0008006" key="3">
    <source>
        <dbReference type="Google" id="ProtNLM"/>
    </source>
</evidence>
<dbReference type="KEGG" id="ypi:YpsIP31758_0515"/>
<organism evidence="1 2">
    <name type="scientific">Yersinia pseudotuberculosis serotype O:1b (strain IP 31758)</name>
    <dbReference type="NCBI Taxonomy" id="349747"/>
    <lineage>
        <taxon>Bacteria</taxon>
        <taxon>Pseudomonadati</taxon>
        <taxon>Pseudomonadota</taxon>
        <taxon>Gammaproteobacteria</taxon>
        <taxon>Enterobacterales</taxon>
        <taxon>Yersiniaceae</taxon>
        <taxon>Yersinia</taxon>
    </lineage>
</organism>
<dbReference type="EMBL" id="CP000720">
    <property type="protein sequence ID" value="ABS49549.1"/>
    <property type="molecule type" value="Genomic_DNA"/>
</dbReference>
<evidence type="ECO:0000313" key="1">
    <source>
        <dbReference type="EMBL" id="ABS49549.1"/>
    </source>
</evidence>
<dbReference type="HOGENOM" id="CLU_140407_0_0_6"/>
<gene>
    <name evidence="1" type="ordered locus">YpsIP31758_0515</name>
</gene>
<protein>
    <recommendedName>
        <fullName evidence="3">Lytic transglycosylase</fullName>
    </recommendedName>
</protein>
<dbReference type="RefSeq" id="WP_012104441.1">
    <property type="nucleotide sequence ID" value="NC_009708.1"/>
</dbReference>
<sequence length="158" mass="18316">MNQILFYCQSWSVGYKEPLGISTSQWAEKRHKSGDTYTVLVGSENTPSCFIDVMKNRGWVSVSFLDKDKREFLVYSFKIINDNKLFLSMAIYREFIEGIDRVASGTTYIFKENGHTVIRKENIEPHSLEESETFTDVSGNYDKFPDFGCYDSLIKIDR</sequence>
<dbReference type="AlphaFoldDB" id="A0A0U1R2N6"/>